<sequence length="293" mass="33030">MTTATDLPFELVEEILIASAWSSLKQAAVLARVSRFIYELIKPVLFRTTVYGGLKNAWPCTDVKWNWLEINGGYVRNLLFSDNDACTTEVEIALETCPNLINIAIWMDPFEVDIPSFLKPLSLLRPHRLSMDLNCLFVGPFQEEHAQLPMFAHLTHLEMAGGCYDWDCMQGIQYLPRLTHLSVPRDLDEDMDMVLIIQNYAFAHCSHLAVVVLFSSLSNDTNETGEVVVEAPLPSAIQESVDPRIVSLGCEYSKDWVLGAQGGRDMWVVAEEIVERRQSTRNKSDGVHLSEVL</sequence>
<dbReference type="Proteomes" id="UP000308600">
    <property type="component" value="Unassembled WGS sequence"/>
</dbReference>
<evidence type="ECO:0000313" key="2">
    <source>
        <dbReference type="Proteomes" id="UP000308600"/>
    </source>
</evidence>
<name>A0ACD3A729_9AGAR</name>
<proteinExistence type="predicted"/>
<evidence type="ECO:0000313" key="1">
    <source>
        <dbReference type="EMBL" id="TFK61653.1"/>
    </source>
</evidence>
<reference evidence="1 2" key="1">
    <citation type="journal article" date="2019" name="Nat. Ecol. Evol.">
        <title>Megaphylogeny resolves global patterns of mushroom evolution.</title>
        <authorList>
            <person name="Varga T."/>
            <person name="Krizsan K."/>
            <person name="Foldi C."/>
            <person name="Dima B."/>
            <person name="Sanchez-Garcia M."/>
            <person name="Sanchez-Ramirez S."/>
            <person name="Szollosi G.J."/>
            <person name="Szarkandi J.G."/>
            <person name="Papp V."/>
            <person name="Albert L."/>
            <person name="Andreopoulos W."/>
            <person name="Angelini C."/>
            <person name="Antonin V."/>
            <person name="Barry K.W."/>
            <person name="Bougher N.L."/>
            <person name="Buchanan P."/>
            <person name="Buyck B."/>
            <person name="Bense V."/>
            <person name="Catcheside P."/>
            <person name="Chovatia M."/>
            <person name="Cooper J."/>
            <person name="Damon W."/>
            <person name="Desjardin D."/>
            <person name="Finy P."/>
            <person name="Geml J."/>
            <person name="Haridas S."/>
            <person name="Hughes K."/>
            <person name="Justo A."/>
            <person name="Karasinski D."/>
            <person name="Kautmanova I."/>
            <person name="Kiss B."/>
            <person name="Kocsube S."/>
            <person name="Kotiranta H."/>
            <person name="LaButti K.M."/>
            <person name="Lechner B.E."/>
            <person name="Liimatainen K."/>
            <person name="Lipzen A."/>
            <person name="Lukacs Z."/>
            <person name="Mihaltcheva S."/>
            <person name="Morgado L.N."/>
            <person name="Niskanen T."/>
            <person name="Noordeloos M.E."/>
            <person name="Ohm R.A."/>
            <person name="Ortiz-Santana B."/>
            <person name="Ovrebo C."/>
            <person name="Racz N."/>
            <person name="Riley R."/>
            <person name="Savchenko A."/>
            <person name="Shiryaev A."/>
            <person name="Soop K."/>
            <person name="Spirin V."/>
            <person name="Szebenyi C."/>
            <person name="Tomsovsky M."/>
            <person name="Tulloss R.E."/>
            <person name="Uehling J."/>
            <person name="Grigoriev I.V."/>
            <person name="Vagvolgyi C."/>
            <person name="Papp T."/>
            <person name="Martin F.M."/>
            <person name="Miettinen O."/>
            <person name="Hibbett D.S."/>
            <person name="Nagy L.G."/>
        </authorList>
    </citation>
    <scope>NUCLEOTIDE SEQUENCE [LARGE SCALE GENOMIC DNA]</scope>
    <source>
        <strain evidence="1 2">NL-1719</strain>
    </source>
</reference>
<accession>A0ACD3A729</accession>
<dbReference type="EMBL" id="ML208640">
    <property type="protein sequence ID" value="TFK61653.1"/>
    <property type="molecule type" value="Genomic_DNA"/>
</dbReference>
<gene>
    <name evidence="1" type="ORF">BDN72DRAFT_434871</name>
</gene>
<organism evidence="1 2">
    <name type="scientific">Pluteus cervinus</name>
    <dbReference type="NCBI Taxonomy" id="181527"/>
    <lineage>
        <taxon>Eukaryota</taxon>
        <taxon>Fungi</taxon>
        <taxon>Dikarya</taxon>
        <taxon>Basidiomycota</taxon>
        <taxon>Agaricomycotina</taxon>
        <taxon>Agaricomycetes</taxon>
        <taxon>Agaricomycetidae</taxon>
        <taxon>Agaricales</taxon>
        <taxon>Pluteineae</taxon>
        <taxon>Pluteaceae</taxon>
        <taxon>Pluteus</taxon>
    </lineage>
</organism>
<keyword evidence="2" id="KW-1185">Reference proteome</keyword>
<protein>
    <submittedName>
        <fullName evidence="1">Uncharacterized protein</fullName>
    </submittedName>
</protein>